<dbReference type="PRINTS" id="PR01743">
    <property type="entry name" value="SSDNABINDING"/>
</dbReference>
<protein>
    <recommendedName>
        <fullName evidence="6">LisH domain-containing protein</fullName>
    </recommendedName>
</protein>
<dbReference type="PANTHER" id="PTHR12610">
    <property type="entry name" value="SINGLE STRANDED DNA BINDING PROTEIN"/>
    <property type="match status" value="1"/>
</dbReference>
<evidence type="ECO:0000256" key="2">
    <source>
        <dbReference type="ARBA" id="ARBA00023125"/>
    </source>
</evidence>
<evidence type="ECO:0000256" key="3">
    <source>
        <dbReference type="ARBA" id="ARBA00023242"/>
    </source>
</evidence>
<sequence length="100" mass="11652">MYSKGKALQQQQQILPIESQAKDKLNIYVHEYLIHIGAKNAATTFLNEIRWEKPPIGDAPGFLISWWNVFWDLYCAATPERNGQFEPSNEAKVFHEYVRI</sequence>
<comment type="subcellular location">
    <subcellularLocation>
        <location evidence="1">Nucleus</location>
    </subcellularLocation>
</comment>
<dbReference type="EMBL" id="CAJNOC010005620">
    <property type="protein sequence ID" value="CAF1057293.1"/>
    <property type="molecule type" value="Genomic_DNA"/>
</dbReference>
<dbReference type="InterPro" id="IPR006594">
    <property type="entry name" value="LisH"/>
</dbReference>
<reference evidence="4" key="1">
    <citation type="submission" date="2021-02" db="EMBL/GenBank/DDBJ databases">
        <authorList>
            <person name="Nowell W R."/>
        </authorList>
    </citation>
    <scope>NUCLEOTIDE SEQUENCE</scope>
    <source>
        <strain evidence="4">Ploen Becks lab</strain>
    </source>
</reference>
<proteinExistence type="predicted"/>
<evidence type="ECO:0000256" key="1">
    <source>
        <dbReference type="ARBA" id="ARBA00004123"/>
    </source>
</evidence>
<comment type="caution">
    <text evidence="4">The sequence shown here is derived from an EMBL/GenBank/DDBJ whole genome shotgun (WGS) entry which is preliminary data.</text>
</comment>
<dbReference type="GO" id="GO:0005634">
    <property type="term" value="C:nucleus"/>
    <property type="evidence" value="ECO:0007669"/>
    <property type="project" value="UniProtKB-SubCell"/>
</dbReference>
<dbReference type="PROSITE" id="PS50896">
    <property type="entry name" value="LISH"/>
    <property type="match status" value="1"/>
</dbReference>
<dbReference type="OrthoDB" id="5600002at2759"/>
<organism evidence="4 5">
    <name type="scientific">Brachionus calyciflorus</name>
    <dbReference type="NCBI Taxonomy" id="104777"/>
    <lineage>
        <taxon>Eukaryota</taxon>
        <taxon>Metazoa</taxon>
        <taxon>Spiralia</taxon>
        <taxon>Gnathifera</taxon>
        <taxon>Rotifera</taxon>
        <taxon>Eurotatoria</taxon>
        <taxon>Monogononta</taxon>
        <taxon>Pseudotrocha</taxon>
        <taxon>Ploima</taxon>
        <taxon>Brachionidae</taxon>
        <taxon>Brachionus</taxon>
    </lineage>
</organism>
<dbReference type="InterPro" id="IPR008116">
    <property type="entry name" value="SSDP_DNA-bd"/>
</dbReference>
<dbReference type="AlphaFoldDB" id="A0A814KXI3"/>
<evidence type="ECO:0000313" key="4">
    <source>
        <dbReference type="EMBL" id="CAF1057293.1"/>
    </source>
</evidence>
<name>A0A814KXI3_9BILA</name>
<dbReference type="PANTHER" id="PTHR12610:SF12">
    <property type="entry name" value="SEQUENCE-SPECIFIC SINGLE-STRANDED DNA-BINDING PROTEIN, ISOFORM D"/>
    <property type="match status" value="1"/>
</dbReference>
<dbReference type="Proteomes" id="UP000663879">
    <property type="component" value="Unassembled WGS sequence"/>
</dbReference>
<evidence type="ECO:0008006" key="6">
    <source>
        <dbReference type="Google" id="ProtNLM"/>
    </source>
</evidence>
<accession>A0A814KXI3</accession>
<dbReference type="GO" id="GO:0003697">
    <property type="term" value="F:single-stranded DNA binding"/>
    <property type="evidence" value="ECO:0007669"/>
    <property type="project" value="InterPro"/>
</dbReference>
<keyword evidence="3" id="KW-0539">Nucleus</keyword>
<gene>
    <name evidence="4" type="ORF">OXX778_LOCUS19114</name>
</gene>
<keyword evidence="2" id="KW-0238">DNA-binding</keyword>
<keyword evidence="5" id="KW-1185">Reference proteome</keyword>
<evidence type="ECO:0000313" key="5">
    <source>
        <dbReference type="Proteomes" id="UP000663879"/>
    </source>
</evidence>
<dbReference type="GO" id="GO:0045944">
    <property type="term" value="P:positive regulation of transcription by RNA polymerase II"/>
    <property type="evidence" value="ECO:0007669"/>
    <property type="project" value="TreeGrafter"/>
</dbReference>